<dbReference type="eggNOG" id="COG2030">
    <property type="taxonomic scope" value="Bacteria"/>
</dbReference>
<dbReference type="Gene3D" id="3.10.129.10">
    <property type="entry name" value="Hotdog Thioesterase"/>
    <property type="match status" value="1"/>
</dbReference>
<evidence type="ECO:0000259" key="1">
    <source>
        <dbReference type="Pfam" id="PF01575"/>
    </source>
</evidence>
<evidence type="ECO:0000313" key="2">
    <source>
        <dbReference type="EMBL" id="KEI72642.1"/>
    </source>
</evidence>
<proteinExistence type="predicted"/>
<gene>
    <name evidence="2" type="ORF">GV64_19600</name>
</gene>
<organism evidence="2 3">
    <name type="scientific">Endozoicomonas elysicola</name>
    <dbReference type="NCBI Taxonomy" id="305900"/>
    <lineage>
        <taxon>Bacteria</taxon>
        <taxon>Pseudomonadati</taxon>
        <taxon>Pseudomonadota</taxon>
        <taxon>Gammaproteobacteria</taxon>
        <taxon>Oceanospirillales</taxon>
        <taxon>Endozoicomonadaceae</taxon>
        <taxon>Endozoicomonas</taxon>
    </lineage>
</organism>
<keyword evidence="3" id="KW-1185">Reference proteome</keyword>
<dbReference type="EMBL" id="JOJP01000001">
    <property type="protein sequence ID" value="KEI72642.1"/>
    <property type="molecule type" value="Genomic_DNA"/>
</dbReference>
<dbReference type="AlphaFoldDB" id="A0A081KER6"/>
<name>A0A081KER6_9GAMM</name>
<feature type="domain" description="MaoC-like" evidence="1">
    <location>
        <begin position="9"/>
        <end position="116"/>
    </location>
</feature>
<reference evidence="2 3" key="1">
    <citation type="submission" date="2014-06" db="EMBL/GenBank/DDBJ databases">
        <title>Whole Genome Sequences of Three Symbiotic Endozoicomonas Bacteria.</title>
        <authorList>
            <person name="Neave M.J."/>
            <person name="Apprill A."/>
            <person name="Voolstra C.R."/>
        </authorList>
    </citation>
    <scope>NUCLEOTIDE SEQUENCE [LARGE SCALE GENOMIC DNA]</scope>
    <source>
        <strain evidence="2 3">DSM 22380</strain>
    </source>
</reference>
<comment type="caution">
    <text evidence="2">The sequence shown here is derived from an EMBL/GenBank/DDBJ whole genome shotgun (WGS) entry which is preliminary data.</text>
</comment>
<accession>A0A081KER6</accession>
<dbReference type="InterPro" id="IPR029069">
    <property type="entry name" value="HotDog_dom_sf"/>
</dbReference>
<dbReference type="Pfam" id="PF01575">
    <property type="entry name" value="MaoC_dehydratas"/>
    <property type="match status" value="1"/>
</dbReference>
<dbReference type="STRING" id="305900.GV64_19600"/>
<evidence type="ECO:0000313" key="3">
    <source>
        <dbReference type="Proteomes" id="UP000027997"/>
    </source>
</evidence>
<dbReference type="SUPFAM" id="SSF54637">
    <property type="entry name" value="Thioesterase/thiol ester dehydrase-isomerase"/>
    <property type="match status" value="1"/>
</dbReference>
<sequence>MRFDQVDVGQKLPVQEIDVTTRLIVSTALASRDYQNVHHDRDQAQALGSQDIFMNILTTNGLVGRFITDWTGPKGRLKSVKIKLGVPNYAGDVMKLVGKVQDKREVSGENLVEVAVTGKNSMGNHVTGTVVVALPAVDRGE</sequence>
<dbReference type="InterPro" id="IPR002539">
    <property type="entry name" value="MaoC-like_dom"/>
</dbReference>
<dbReference type="Proteomes" id="UP000027997">
    <property type="component" value="Unassembled WGS sequence"/>
</dbReference>
<protein>
    <submittedName>
        <fullName evidence="2">Dehydratase</fullName>
    </submittedName>
</protein>